<dbReference type="AlphaFoldDB" id="A0A418NNF9"/>
<gene>
    <name evidence="1" type="ORF">D2V07_16620</name>
</gene>
<proteinExistence type="predicted"/>
<reference evidence="1 2" key="1">
    <citation type="submission" date="2018-08" db="EMBL/GenBank/DDBJ databases">
        <title>Erythrobacter zhengii sp.nov., a bacterium isolated from deep-sea sediment.</title>
        <authorList>
            <person name="Fang C."/>
            <person name="Wu Y.-H."/>
            <person name="Sun C."/>
            <person name="Wang H."/>
            <person name="Cheng H."/>
            <person name="Meng F.-X."/>
            <person name="Wang C.-S."/>
            <person name="Xu X.-W."/>
        </authorList>
    </citation>
    <scope>NUCLEOTIDE SEQUENCE [LARGE SCALE GENOMIC DNA]</scope>
    <source>
        <strain evidence="1 2">V18</strain>
    </source>
</reference>
<dbReference type="PROSITE" id="PS51318">
    <property type="entry name" value="TAT"/>
    <property type="match status" value="1"/>
</dbReference>
<dbReference type="Proteomes" id="UP000286576">
    <property type="component" value="Unassembled WGS sequence"/>
</dbReference>
<evidence type="ECO:0000313" key="2">
    <source>
        <dbReference type="Proteomes" id="UP000286576"/>
    </source>
</evidence>
<protein>
    <recommendedName>
        <fullName evidence="3">Twin-arginine translocation signal domain-containing protein</fullName>
    </recommendedName>
</protein>
<dbReference type="RefSeq" id="WP_119588026.1">
    <property type="nucleotide sequence ID" value="NZ_CAWODQ010000002.1"/>
</dbReference>
<dbReference type="EMBL" id="QXFL01000010">
    <property type="protein sequence ID" value="RIV83372.1"/>
    <property type="molecule type" value="Genomic_DNA"/>
</dbReference>
<evidence type="ECO:0008006" key="3">
    <source>
        <dbReference type="Google" id="ProtNLM"/>
    </source>
</evidence>
<name>A0A418NNF9_9SPHN</name>
<evidence type="ECO:0000313" key="1">
    <source>
        <dbReference type="EMBL" id="RIV83372.1"/>
    </source>
</evidence>
<dbReference type="InterPro" id="IPR006311">
    <property type="entry name" value="TAT_signal"/>
</dbReference>
<keyword evidence="2" id="KW-1185">Reference proteome</keyword>
<organism evidence="1 2">
    <name type="scientific">Aurantiacibacter zhengii</name>
    <dbReference type="NCBI Taxonomy" id="2307003"/>
    <lineage>
        <taxon>Bacteria</taxon>
        <taxon>Pseudomonadati</taxon>
        <taxon>Pseudomonadota</taxon>
        <taxon>Alphaproteobacteria</taxon>
        <taxon>Sphingomonadales</taxon>
        <taxon>Erythrobacteraceae</taxon>
        <taxon>Aurantiacibacter</taxon>
    </lineage>
</organism>
<sequence>MTDRRQFITGSAALVAASTIPASVAAAPADRTEWDAAMRKMQEADAACDAYYRNVVQPLEDALEARLRSNGVTKGTAQYDEKRREVVAKAHDYHAAHDELERLCDVFCDAQSALLDMPAPDAEALRWKLDKVLEPCHGGTQSWSWSYVAQTVEDYRRLLG</sequence>
<comment type="caution">
    <text evidence="1">The sequence shown here is derived from an EMBL/GenBank/DDBJ whole genome shotgun (WGS) entry which is preliminary data.</text>
</comment>
<dbReference type="OrthoDB" id="7586321at2"/>
<accession>A0A418NNF9</accession>